<gene>
    <name evidence="1" type="ORF">PanWU01x14_154960</name>
</gene>
<evidence type="ECO:0000313" key="2">
    <source>
        <dbReference type="Proteomes" id="UP000237105"/>
    </source>
</evidence>
<dbReference type="AlphaFoldDB" id="A0A2P5CGK3"/>
<proteinExistence type="predicted"/>
<comment type="caution">
    <text evidence="1">The sequence shown here is derived from an EMBL/GenBank/DDBJ whole genome shotgun (WGS) entry which is preliminary data.</text>
</comment>
<dbReference type="PROSITE" id="PS51257">
    <property type="entry name" value="PROKAR_LIPOPROTEIN"/>
    <property type="match status" value="1"/>
</dbReference>
<name>A0A2P5CGK3_PARAD</name>
<sequence length="131" mass="14394">MTASRKWLPMPSPFTSGCEPRLLGMGNHCSVKKQASSRRSKNDSRPSEQLPNALLRVVSLLVEGIDFHDMCHSGVRQGNVSSGHLSWFVLWTCFFFGCSHPTGVGIQCPSSLIGETLECPYGNSGLVIRRK</sequence>
<protein>
    <submittedName>
        <fullName evidence="1">Uncharacterized protein</fullName>
    </submittedName>
</protein>
<evidence type="ECO:0000313" key="1">
    <source>
        <dbReference type="EMBL" id="PON60171.1"/>
    </source>
</evidence>
<organism evidence="1 2">
    <name type="scientific">Parasponia andersonii</name>
    <name type="common">Sponia andersonii</name>
    <dbReference type="NCBI Taxonomy" id="3476"/>
    <lineage>
        <taxon>Eukaryota</taxon>
        <taxon>Viridiplantae</taxon>
        <taxon>Streptophyta</taxon>
        <taxon>Embryophyta</taxon>
        <taxon>Tracheophyta</taxon>
        <taxon>Spermatophyta</taxon>
        <taxon>Magnoliopsida</taxon>
        <taxon>eudicotyledons</taxon>
        <taxon>Gunneridae</taxon>
        <taxon>Pentapetalae</taxon>
        <taxon>rosids</taxon>
        <taxon>fabids</taxon>
        <taxon>Rosales</taxon>
        <taxon>Cannabaceae</taxon>
        <taxon>Parasponia</taxon>
    </lineage>
</organism>
<dbReference type="Proteomes" id="UP000237105">
    <property type="component" value="Unassembled WGS sequence"/>
</dbReference>
<dbReference type="EMBL" id="JXTB01000133">
    <property type="protein sequence ID" value="PON60171.1"/>
    <property type="molecule type" value="Genomic_DNA"/>
</dbReference>
<accession>A0A2P5CGK3</accession>
<reference evidence="2" key="1">
    <citation type="submission" date="2016-06" db="EMBL/GenBank/DDBJ databases">
        <title>Parallel loss of symbiosis genes in relatives of nitrogen-fixing non-legume Parasponia.</title>
        <authorList>
            <person name="Van Velzen R."/>
            <person name="Holmer R."/>
            <person name="Bu F."/>
            <person name="Rutten L."/>
            <person name="Van Zeijl A."/>
            <person name="Liu W."/>
            <person name="Santuari L."/>
            <person name="Cao Q."/>
            <person name="Sharma T."/>
            <person name="Shen D."/>
            <person name="Roswanjaya Y."/>
            <person name="Wardhani T."/>
            <person name="Kalhor M.S."/>
            <person name="Jansen J."/>
            <person name="Van den Hoogen J."/>
            <person name="Gungor B."/>
            <person name="Hartog M."/>
            <person name="Hontelez J."/>
            <person name="Verver J."/>
            <person name="Yang W.-C."/>
            <person name="Schijlen E."/>
            <person name="Repin R."/>
            <person name="Schilthuizen M."/>
            <person name="Schranz E."/>
            <person name="Heidstra R."/>
            <person name="Miyata K."/>
            <person name="Fedorova E."/>
            <person name="Kohlen W."/>
            <person name="Bisseling T."/>
            <person name="Smit S."/>
            <person name="Geurts R."/>
        </authorList>
    </citation>
    <scope>NUCLEOTIDE SEQUENCE [LARGE SCALE GENOMIC DNA]</scope>
    <source>
        <strain evidence="2">cv. WU1-14</strain>
    </source>
</reference>
<keyword evidence="2" id="KW-1185">Reference proteome</keyword>